<dbReference type="EMBL" id="LXFE01003037">
    <property type="protein sequence ID" value="OLL22562.1"/>
    <property type="molecule type" value="Genomic_DNA"/>
</dbReference>
<keyword evidence="4" id="KW-1134">Transmembrane beta strand</keyword>
<evidence type="ECO:0000256" key="10">
    <source>
        <dbReference type="ARBA" id="ARBA00023136"/>
    </source>
</evidence>
<keyword evidence="8" id="KW-0626">Porin</keyword>
<proteinExistence type="inferred from homology"/>
<evidence type="ECO:0000313" key="11">
    <source>
        <dbReference type="EMBL" id="OLL22562.1"/>
    </source>
</evidence>
<dbReference type="Gene3D" id="2.40.160.10">
    <property type="entry name" value="Porin"/>
    <property type="match status" value="1"/>
</dbReference>
<dbReference type="PRINTS" id="PR00185">
    <property type="entry name" value="EUKARYTPORIN"/>
</dbReference>
<comment type="subcellular location">
    <subcellularLocation>
        <location evidence="1">Mitochondrion outer membrane</location>
    </subcellularLocation>
</comment>
<dbReference type="PANTHER" id="PTHR11743">
    <property type="entry name" value="VOLTAGE-DEPENDENT ANION-SELECTIVE CHANNEL"/>
    <property type="match status" value="1"/>
</dbReference>
<dbReference type="GO" id="GO:0005741">
    <property type="term" value="C:mitochondrial outer membrane"/>
    <property type="evidence" value="ECO:0007669"/>
    <property type="project" value="UniProtKB-SubCell"/>
</dbReference>
<dbReference type="PROSITE" id="PS00558">
    <property type="entry name" value="EUKARYOTIC_PORIN"/>
    <property type="match status" value="1"/>
</dbReference>
<keyword evidence="6" id="KW-1000">Mitochondrion outer membrane</keyword>
<evidence type="ECO:0000256" key="1">
    <source>
        <dbReference type="ARBA" id="ARBA00004294"/>
    </source>
</evidence>
<keyword evidence="5" id="KW-0812">Transmembrane</keyword>
<evidence type="ECO:0000256" key="6">
    <source>
        <dbReference type="ARBA" id="ARBA00022787"/>
    </source>
</evidence>
<evidence type="ECO:0000256" key="4">
    <source>
        <dbReference type="ARBA" id="ARBA00022452"/>
    </source>
</evidence>
<keyword evidence="7" id="KW-0406">Ion transport</keyword>
<accession>A0A1U7LJ33</accession>
<evidence type="ECO:0000256" key="5">
    <source>
        <dbReference type="ARBA" id="ARBA00022692"/>
    </source>
</evidence>
<evidence type="ECO:0000256" key="7">
    <source>
        <dbReference type="ARBA" id="ARBA00023065"/>
    </source>
</evidence>
<keyword evidence="12" id="KW-1185">Reference proteome</keyword>
<keyword evidence="9" id="KW-0496">Mitochondrion</keyword>
<dbReference type="AlphaFoldDB" id="A0A1U7LJ33"/>
<evidence type="ECO:0000256" key="2">
    <source>
        <dbReference type="ARBA" id="ARBA00007780"/>
    </source>
</evidence>
<comment type="caution">
    <text evidence="11">The sequence shown here is derived from an EMBL/GenBank/DDBJ whole genome shotgun (WGS) entry which is preliminary data.</text>
</comment>
<dbReference type="Proteomes" id="UP000186594">
    <property type="component" value="Unassembled WGS sequence"/>
</dbReference>
<keyword evidence="10" id="KW-0472">Membrane</keyword>
<dbReference type="Pfam" id="PF01459">
    <property type="entry name" value="Porin_3"/>
    <property type="match status" value="1"/>
</dbReference>
<dbReference type="GO" id="GO:0046930">
    <property type="term" value="C:pore complex"/>
    <property type="evidence" value="ECO:0007669"/>
    <property type="project" value="UniProtKB-KW"/>
</dbReference>
<dbReference type="CDD" id="cd07306">
    <property type="entry name" value="Porin3_VDAC"/>
    <property type="match status" value="1"/>
</dbReference>
<evidence type="ECO:0000256" key="8">
    <source>
        <dbReference type="ARBA" id="ARBA00023114"/>
    </source>
</evidence>
<dbReference type="InterPro" id="IPR027246">
    <property type="entry name" value="Porin_Euk/Tom40"/>
</dbReference>
<sequence>MSFTTVPPNYKDIAKAASDLLSKDFPVQDTKLEIKTVAPNGVAFTVRGTQDSKIGSIAGDLETKYTDKQKGLSFTTIWNTAGILNSKVEYDDKLAKGLKLEGVTTYNPNKNALDCAKFSVFHKQAPCHARAFVNALKGPVINADVVIGSDGFVAGGEIAYNLGDGRITGYGGSVGYISPLYSLSVQASNNLKVFTASYYHRVGHQVEAAAKAIYDSKAASPGVALEVGSKYLLDPTTFLKGKINNSGIAAISYNQVLRPGVKVGVGAKIDTQNPQGPSHKVGMSFTFEG</sequence>
<dbReference type="OMA" id="FKQPAFH"/>
<dbReference type="STRING" id="1198029.A0A1U7LJ33"/>
<dbReference type="GO" id="GO:0015288">
    <property type="term" value="F:porin activity"/>
    <property type="evidence" value="ECO:0007669"/>
    <property type="project" value="UniProtKB-KW"/>
</dbReference>
<protein>
    <submittedName>
        <fullName evidence="11">Mitochondrial outer membrane protein porin</fullName>
    </submittedName>
</protein>
<keyword evidence="3" id="KW-0813">Transport</keyword>
<evidence type="ECO:0000256" key="3">
    <source>
        <dbReference type="ARBA" id="ARBA00022448"/>
    </source>
</evidence>
<reference evidence="11 12" key="1">
    <citation type="submission" date="2016-04" db="EMBL/GenBank/DDBJ databases">
        <title>Evolutionary innovation and constraint leading to complex multicellularity in the Ascomycota.</title>
        <authorList>
            <person name="Cisse O."/>
            <person name="Nguyen A."/>
            <person name="Hewitt D.A."/>
            <person name="Jedd G."/>
            <person name="Stajich J.E."/>
        </authorList>
    </citation>
    <scope>NUCLEOTIDE SEQUENCE [LARGE SCALE GENOMIC DNA]</scope>
    <source>
        <strain evidence="11 12">DAH-3</strain>
    </source>
</reference>
<dbReference type="InterPro" id="IPR001925">
    <property type="entry name" value="Porin_Euk"/>
</dbReference>
<evidence type="ECO:0000313" key="12">
    <source>
        <dbReference type="Proteomes" id="UP000186594"/>
    </source>
</evidence>
<dbReference type="GO" id="GO:0008308">
    <property type="term" value="F:voltage-gated monoatomic anion channel activity"/>
    <property type="evidence" value="ECO:0007669"/>
    <property type="project" value="InterPro"/>
</dbReference>
<organism evidence="11 12">
    <name type="scientific">Neolecta irregularis (strain DAH-3)</name>
    <dbReference type="NCBI Taxonomy" id="1198029"/>
    <lineage>
        <taxon>Eukaryota</taxon>
        <taxon>Fungi</taxon>
        <taxon>Dikarya</taxon>
        <taxon>Ascomycota</taxon>
        <taxon>Taphrinomycotina</taxon>
        <taxon>Neolectales</taxon>
        <taxon>Neolectaceae</taxon>
        <taxon>Neolecta</taxon>
    </lineage>
</organism>
<dbReference type="PANTHER" id="PTHR11743:SF70">
    <property type="entry name" value="GH26960P-RELATED"/>
    <property type="match status" value="1"/>
</dbReference>
<evidence type="ECO:0000256" key="9">
    <source>
        <dbReference type="ARBA" id="ARBA00023128"/>
    </source>
</evidence>
<dbReference type="OrthoDB" id="7827681at2759"/>
<dbReference type="InterPro" id="IPR023614">
    <property type="entry name" value="Porin_dom_sf"/>
</dbReference>
<comment type="similarity">
    <text evidence="2">Belongs to the eukaryotic mitochondrial porin family.</text>
</comment>
<name>A0A1U7LJ33_NEOID</name>
<dbReference type="FunFam" id="2.40.160.10:FF:000012">
    <property type="entry name" value="Voltage-dependent anion-selective channel"/>
    <property type="match status" value="1"/>
</dbReference>
<gene>
    <name evidence="11" type="ORF">NEOLI_000764</name>
</gene>